<evidence type="ECO:0000256" key="1">
    <source>
        <dbReference type="ARBA" id="ARBA00001917"/>
    </source>
</evidence>
<comment type="cofactor">
    <cofactor evidence="2">
        <name>[4Fe-4S] cluster</name>
        <dbReference type="ChEBI" id="CHEBI:49883"/>
    </cofactor>
</comment>
<dbReference type="InterPro" id="IPR001155">
    <property type="entry name" value="OxRdtase_FMN_N"/>
</dbReference>
<comment type="cofactor">
    <cofactor evidence="1">
        <name>FMN</name>
        <dbReference type="ChEBI" id="CHEBI:58210"/>
    </cofactor>
</comment>
<name>A0A3D9FGU9_9SPHN</name>
<feature type="domain" description="NADH:flavin oxidoreductase/NADH oxidase N-terminal" evidence="10">
    <location>
        <begin position="7"/>
        <end position="339"/>
    </location>
</feature>
<dbReference type="SUPFAM" id="SSF51395">
    <property type="entry name" value="FMN-linked oxidoreductases"/>
    <property type="match status" value="1"/>
</dbReference>
<dbReference type="GO" id="GO:0016491">
    <property type="term" value="F:oxidoreductase activity"/>
    <property type="evidence" value="ECO:0007669"/>
    <property type="project" value="UniProtKB-KW"/>
</dbReference>
<dbReference type="SUPFAM" id="SSF51971">
    <property type="entry name" value="Nucleotide-binding domain"/>
    <property type="match status" value="1"/>
</dbReference>
<keyword evidence="6" id="KW-0479">Metal-binding</keyword>
<evidence type="ECO:0000256" key="3">
    <source>
        <dbReference type="ARBA" id="ARBA00011048"/>
    </source>
</evidence>
<keyword evidence="7" id="KW-0560">Oxidoreductase</keyword>
<dbReference type="Gene3D" id="3.50.50.60">
    <property type="entry name" value="FAD/NAD(P)-binding domain"/>
    <property type="match status" value="1"/>
</dbReference>
<evidence type="ECO:0000256" key="8">
    <source>
        <dbReference type="ARBA" id="ARBA00023004"/>
    </source>
</evidence>
<dbReference type="Gene3D" id="3.20.20.70">
    <property type="entry name" value="Aldolase class I"/>
    <property type="match status" value="1"/>
</dbReference>
<reference evidence="11 12" key="1">
    <citation type="submission" date="2018-07" db="EMBL/GenBank/DDBJ databases">
        <title>Genomic Encyclopedia of Type Strains, Phase IV (KMG-IV): sequencing the most valuable type-strain genomes for metagenomic binning, comparative biology and taxonomic classification.</title>
        <authorList>
            <person name="Goeker M."/>
        </authorList>
    </citation>
    <scope>NUCLEOTIDE SEQUENCE [LARGE SCALE GENOMIC DNA]</scope>
    <source>
        <strain evidence="11 12">DSM 26725</strain>
    </source>
</reference>
<comment type="caution">
    <text evidence="11">The sequence shown here is derived from an EMBL/GenBank/DDBJ whole genome shotgun (WGS) entry which is preliminary data.</text>
</comment>
<evidence type="ECO:0000256" key="7">
    <source>
        <dbReference type="ARBA" id="ARBA00023002"/>
    </source>
</evidence>
<keyword evidence="8" id="KW-0408">Iron</keyword>
<evidence type="ECO:0000256" key="2">
    <source>
        <dbReference type="ARBA" id="ARBA00001966"/>
    </source>
</evidence>
<evidence type="ECO:0000313" key="11">
    <source>
        <dbReference type="EMBL" id="RED16777.1"/>
    </source>
</evidence>
<dbReference type="AlphaFoldDB" id="A0A3D9FGU9"/>
<dbReference type="InterPro" id="IPR013785">
    <property type="entry name" value="Aldolase_TIM"/>
</dbReference>
<dbReference type="Proteomes" id="UP000256310">
    <property type="component" value="Unassembled WGS sequence"/>
</dbReference>
<keyword evidence="9" id="KW-0411">Iron-sulfur</keyword>
<dbReference type="PANTHER" id="PTHR42917">
    <property type="entry name" value="2,4-DIENOYL-COA REDUCTASE"/>
    <property type="match status" value="1"/>
</dbReference>
<keyword evidence="5" id="KW-0288">FMN</keyword>
<sequence>MTAYPNLFSPLTVGRRALRNRIVHASTSTHYADRGHVTDRLIAYYANRARGGAAMLVSEPMAMLGWQKLPTRPHVLSGINRDRLPRWAEAVAGEGCLMLGQVQDNGRGFRAGHRNLEARGASALPDDLSWTVPRVLDTGDIHRMIDEFIASCGMLADAGFAGVEISAGHGHLFHQFLSARSNRREDEFGGDLAGRARLLVLLMQGIRARCGSDFLIGAKLPAEDFSQNGVGLDEAEAITALLRRDGEMDYLTYCWGSHSESLYTHLPDNHGPRTPYVETIHRLGRAAAPDVPLGALGLITDPNEGERIVRDGLADLVMLARPLVTDPAWPIKAEQGREAEIRYCVSCNTCWHMITSGRGLLCDNNPRVGETDEADWTPAPAPEPKRVAVIGAGIAGMEAGWVAAARGHTVCIFGTSEEPGGKTRLHASLPGGEGLSSIYDYQQLAAGRHGAEIRLGHRATLEDILAFEPDIAILATGSRPAWPSCLPEEWRDEGLVPDLREAAGLFLEHRGRTPGTVVIYDEDNTAFVYDAAEMLMERFDRVAILTPRERLASDEALVVRQGVYHRLYCKGATILTSVRPLATSRLEEAEIAYENVYSGETGVIGDVAFLTYATARIPDDALTAPLRDAGVALHSIGDARAPRIPLSATREGYRIAMEI</sequence>
<evidence type="ECO:0000259" key="10">
    <source>
        <dbReference type="Pfam" id="PF00724"/>
    </source>
</evidence>
<dbReference type="InterPro" id="IPR036188">
    <property type="entry name" value="FAD/NAD-bd_sf"/>
</dbReference>
<dbReference type="Pfam" id="PF00724">
    <property type="entry name" value="Oxidored_FMN"/>
    <property type="match status" value="1"/>
</dbReference>
<dbReference type="GO" id="GO:0046872">
    <property type="term" value="F:metal ion binding"/>
    <property type="evidence" value="ECO:0007669"/>
    <property type="project" value="UniProtKB-KW"/>
</dbReference>
<evidence type="ECO:0000256" key="5">
    <source>
        <dbReference type="ARBA" id="ARBA00022643"/>
    </source>
</evidence>
<keyword evidence="12" id="KW-1185">Reference proteome</keyword>
<organism evidence="11 12">
    <name type="scientific">Parasphingopyxis lamellibrachiae</name>
    <dbReference type="NCBI Taxonomy" id="680125"/>
    <lineage>
        <taxon>Bacteria</taxon>
        <taxon>Pseudomonadati</taxon>
        <taxon>Pseudomonadota</taxon>
        <taxon>Alphaproteobacteria</taxon>
        <taxon>Sphingomonadales</taxon>
        <taxon>Sphingomonadaceae</taxon>
        <taxon>Parasphingopyxis</taxon>
    </lineage>
</organism>
<dbReference type="InterPro" id="IPR051793">
    <property type="entry name" value="NADH:flavin_oxidoreductase"/>
</dbReference>
<evidence type="ECO:0000256" key="9">
    <source>
        <dbReference type="ARBA" id="ARBA00023014"/>
    </source>
</evidence>
<gene>
    <name evidence="11" type="ORF">DFR46_1807</name>
</gene>
<accession>A0A3D9FGU9</accession>
<proteinExistence type="inferred from homology"/>
<evidence type="ECO:0000256" key="6">
    <source>
        <dbReference type="ARBA" id="ARBA00022723"/>
    </source>
</evidence>
<dbReference type="GO" id="GO:0051536">
    <property type="term" value="F:iron-sulfur cluster binding"/>
    <property type="evidence" value="ECO:0007669"/>
    <property type="project" value="UniProtKB-KW"/>
</dbReference>
<comment type="similarity">
    <text evidence="3">In the N-terminal section; belongs to the NADH:flavin oxidoreductase/NADH oxidase family.</text>
</comment>
<keyword evidence="4" id="KW-0285">Flavoprotein</keyword>
<evidence type="ECO:0000256" key="4">
    <source>
        <dbReference type="ARBA" id="ARBA00022630"/>
    </source>
</evidence>
<dbReference type="GO" id="GO:0010181">
    <property type="term" value="F:FMN binding"/>
    <property type="evidence" value="ECO:0007669"/>
    <property type="project" value="InterPro"/>
</dbReference>
<evidence type="ECO:0000313" key="12">
    <source>
        <dbReference type="Proteomes" id="UP000256310"/>
    </source>
</evidence>
<dbReference type="SUPFAM" id="SSF51905">
    <property type="entry name" value="FAD/NAD(P)-binding domain"/>
    <property type="match status" value="1"/>
</dbReference>
<dbReference type="EMBL" id="QRDP01000004">
    <property type="protein sequence ID" value="RED16777.1"/>
    <property type="molecule type" value="Genomic_DNA"/>
</dbReference>
<dbReference type="RefSeq" id="WP_162843444.1">
    <property type="nucleotide sequence ID" value="NZ_QRDP01000004.1"/>
</dbReference>
<dbReference type="Pfam" id="PF13450">
    <property type="entry name" value="NAD_binding_8"/>
    <property type="match status" value="1"/>
</dbReference>
<protein>
    <recommendedName>
        <fullName evidence="10">NADH:flavin oxidoreductase/NADH oxidase N-terminal domain-containing protein</fullName>
    </recommendedName>
</protein>
<dbReference type="PANTHER" id="PTHR42917:SF2">
    <property type="entry name" value="2,4-DIENOYL-COA REDUCTASE [(2E)-ENOYL-COA-PRODUCING]"/>
    <property type="match status" value="1"/>
</dbReference>
<dbReference type="Gene3D" id="3.40.50.720">
    <property type="entry name" value="NAD(P)-binding Rossmann-like Domain"/>
    <property type="match status" value="1"/>
</dbReference>